<dbReference type="EMBL" id="JAKWBL010000001">
    <property type="protein sequence ID" value="MCH5597061.1"/>
    <property type="molecule type" value="Genomic_DNA"/>
</dbReference>
<proteinExistence type="predicted"/>
<gene>
    <name evidence="2" type="ORF">MKP09_03610</name>
</gene>
<organism evidence="2 3">
    <name type="scientific">Niabella ginsengisoli</name>
    <dbReference type="NCBI Taxonomy" id="522298"/>
    <lineage>
        <taxon>Bacteria</taxon>
        <taxon>Pseudomonadati</taxon>
        <taxon>Bacteroidota</taxon>
        <taxon>Chitinophagia</taxon>
        <taxon>Chitinophagales</taxon>
        <taxon>Chitinophagaceae</taxon>
        <taxon>Niabella</taxon>
    </lineage>
</organism>
<reference evidence="2 3" key="1">
    <citation type="submission" date="2022-02" db="EMBL/GenBank/DDBJ databases">
        <authorList>
            <person name="Min J."/>
        </authorList>
    </citation>
    <scope>NUCLEOTIDE SEQUENCE [LARGE SCALE GENOMIC DNA]</scope>
    <source>
        <strain evidence="2 3">GR10-1</strain>
    </source>
</reference>
<keyword evidence="1" id="KW-1133">Transmembrane helix</keyword>
<accession>A0ABS9SFC5</accession>
<evidence type="ECO:0000256" key="1">
    <source>
        <dbReference type="SAM" id="Phobius"/>
    </source>
</evidence>
<comment type="caution">
    <text evidence="2">The sequence shown here is derived from an EMBL/GenBank/DDBJ whole genome shotgun (WGS) entry which is preliminary data.</text>
</comment>
<keyword evidence="3" id="KW-1185">Reference proteome</keyword>
<sequence>MNWTTITETNNASFDIQVSADGKTFHSLGTVQSQAPGGNSQEPLNYRFEANYKQAAGVMGGAALVLLLLGMAFPLRRKTKALAVAAAVLLGSVAISCAKKDIFSTAYNNPVYVRIVQTDIDGSKTYTKVIKATRQ</sequence>
<dbReference type="RefSeq" id="WP_240826472.1">
    <property type="nucleotide sequence ID" value="NZ_JAKWBL010000001.1"/>
</dbReference>
<protein>
    <submittedName>
        <fullName evidence="2">Uncharacterized protein</fullName>
    </submittedName>
</protein>
<feature type="transmembrane region" description="Helical" evidence="1">
    <location>
        <begin position="81"/>
        <end position="98"/>
    </location>
</feature>
<keyword evidence="1" id="KW-0812">Transmembrane</keyword>
<name>A0ABS9SFC5_9BACT</name>
<feature type="transmembrane region" description="Helical" evidence="1">
    <location>
        <begin position="55"/>
        <end position="75"/>
    </location>
</feature>
<evidence type="ECO:0000313" key="2">
    <source>
        <dbReference type="EMBL" id="MCH5597061.1"/>
    </source>
</evidence>
<evidence type="ECO:0000313" key="3">
    <source>
        <dbReference type="Proteomes" id="UP001202248"/>
    </source>
</evidence>
<dbReference type="Proteomes" id="UP001202248">
    <property type="component" value="Unassembled WGS sequence"/>
</dbReference>
<keyword evidence="1" id="KW-0472">Membrane</keyword>